<reference evidence="1" key="2">
    <citation type="submission" date="2020-11" db="EMBL/GenBank/DDBJ databases">
        <authorList>
            <person name="McCartney M.A."/>
            <person name="Auch B."/>
            <person name="Kono T."/>
            <person name="Mallez S."/>
            <person name="Becker A."/>
            <person name="Gohl D.M."/>
            <person name="Silverstein K.A.T."/>
            <person name="Koren S."/>
            <person name="Bechman K.B."/>
            <person name="Herman A."/>
            <person name="Abrahante J.E."/>
            <person name="Garbe J."/>
        </authorList>
    </citation>
    <scope>NUCLEOTIDE SEQUENCE</scope>
    <source>
        <strain evidence="1">Duluth1</strain>
        <tissue evidence="1">Whole animal</tissue>
    </source>
</reference>
<proteinExistence type="predicted"/>
<accession>A0A9D4LT33</accession>
<protein>
    <submittedName>
        <fullName evidence="1">Uncharacterized protein</fullName>
    </submittedName>
</protein>
<keyword evidence="2" id="KW-1185">Reference proteome</keyword>
<name>A0A9D4LT33_DREPO</name>
<reference evidence="1" key="1">
    <citation type="journal article" date="2019" name="bioRxiv">
        <title>The Genome of the Zebra Mussel, Dreissena polymorpha: A Resource for Invasive Species Research.</title>
        <authorList>
            <person name="McCartney M.A."/>
            <person name="Auch B."/>
            <person name="Kono T."/>
            <person name="Mallez S."/>
            <person name="Zhang Y."/>
            <person name="Obille A."/>
            <person name="Becker A."/>
            <person name="Abrahante J.E."/>
            <person name="Garbe J."/>
            <person name="Badalamenti J.P."/>
            <person name="Herman A."/>
            <person name="Mangelson H."/>
            <person name="Liachko I."/>
            <person name="Sullivan S."/>
            <person name="Sone E.D."/>
            <person name="Koren S."/>
            <person name="Silverstein K.A.T."/>
            <person name="Beckman K.B."/>
            <person name="Gohl D.M."/>
        </authorList>
    </citation>
    <scope>NUCLEOTIDE SEQUENCE</scope>
    <source>
        <strain evidence="1">Duluth1</strain>
        <tissue evidence="1">Whole animal</tissue>
    </source>
</reference>
<dbReference type="AlphaFoldDB" id="A0A9D4LT33"/>
<dbReference type="Proteomes" id="UP000828390">
    <property type="component" value="Unassembled WGS sequence"/>
</dbReference>
<evidence type="ECO:0000313" key="1">
    <source>
        <dbReference type="EMBL" id="KAH3863277.1"/>
    </source>
</evidence>
<evidence type="ECO:0000313" key="2">
    <source>
        <dbReference type="Proteomes" id="UP000828390"/>
    </source>
</evidence>
<sequence>MTEFVRFEQDSWSYMAAELSAEVYVRAKKRQLCVEIGSFASIAKHNRFAEMTFTDFNPC</sequence>
<organism evidence="1 2">
    <name type="scientific">Dreissena polymorpha</name>
    <name type="common">Zebra mussel</name>
    <name type="synonym">Mytilus polymorpha</name>
    <dbReference type="NCBI Taxonomy" id="45954"/>
    <lineage>
        <taxon>Eukaryota</taxon>
        <taxon>Metazoa</taxon>
        <taxon>Spiralia</taxon>
        <taxon>Lophotrochozoa</taxon>
        <taxon>Mollusca</taxon>
        <taxon>Bivalvia</taxon>
        <taxon>Autobranchia</taxon>
        <taxon>Heteroconchia</taxon>
        <taxon>Euheterodonta</taxon>
        <taxon>Imparidentia</taxon>
        <taxon>Neoheterodontei</taxon>
        <taxon>Myida</taxon>
        <taxon>Dreissenoidea</taxon>
        <taxon>Dreissenidae</taxon>
        <taxon>Dreissena</taxon>
    </lineage>
</organism>
<dbReference type="EMBL" id="JAIWYP010000002">
    <property type="protein sequence ID" value="KAH3863277.1"/>
    <property type="molecule type" value="Genomic_DNA"/>
</dbReference>
<comment type="caution">
    <text evidence="1">The sequence shown here is derived from an EMBL/GenBank/DDBJ whole genome shotgun (WGS) entry which is preliminary data.</text>
</comment>
<gene>
    <name evidence="1" type="ORF">DPMN_026258</name>
</gene>